<gene>
    <name evidence="1" type="ORF">LCGC14_2974230</name>
</gene>
<name>A0A0F8ZZR6_9ZZZZ</name>
<accession>A0A0F8ZZR6</accession>
<comment type="caution">
    <text evidence="1">The sequence shown here is derived from an EMBL/GenBank/DDBJ whole genome shotgun (WGS) entry which is preliminary data.</text>
</comment>
<evidence type="ECO:0000313" key="1">
    <source>
        <dbReference type="EMBL" id="KKK65426.1"/>
    </source>
</evidence>
<dbReference type="EMBL" id="LAZR01060560">
    <property type="protein sequence ID" value="KKK65426.1"/>
    <property type="molecule type" value="Genomic_DNA"/>
</dbReference>
<reference evidence="1" key="1">
    <citation type="journal article" date="2015" name="Nature">
        <title>Complex archaea that bridge the gap between prokaryotes and eukaryotes.</title>
        <authorList>
            <person name="Spang A."/>
            <person name="Saw J.H."/>
            <person name="Jorgensen S.L."/>
            <person name="Zaremba-Niedzwiedzka K."/>
            <person name="Martijn J."/>
            <person name="Lind A.E."/>
            <person name="van Eijk R."/>
            <person name="Schleper C."/>
            <person name="Guy L."/>
            <person name="Ettema T.J."/>
        </authorList>
    </citation>
    <scope>NUCLEOTIDE SEQUENCE</scope>
</reference>
<dbReference type="AlphaFoldDB" id="A0A0F8ZZR6"/>
<sequence length="95" mass="10785">MLKYHKAPNDLAGGFQRYVEHGIEPGSFLRFCLENDFVNAAFAADMVNRGILSEIARFIGKEIPSICWGDPTKVLEWVACEPAERAEILDKYKEH</sequence>
<proteinExistence type="predicted"/>
<protein>
    <submittedName>
        <fullName evidence="1">Uncharacterized protein</fullName>
    </submittedName>
</protein>
<organism evidence="1">
    <name type="scientific">marine sediment metagenome</name>
    <dbReference type="NCBI Taxonomy" id="412755"/>
    <lineage>
        <taxon>unclassified sequences</taxon>
        <taxon>metagenomes</taxon>
        <taxon>ecological metagenomes</taxon>
    </lineage>
</organism>